<dbReference type="EMBL" id="JAHMHS010000095">
    <property type="protein sequence ID" value="KAK1719428.1"/>
    <property type="molecule type" value="Genomic_DNA"/>
</dbReference>
<evidence type="ECO:0000313" key="2">
    <source>
        <dbReference type="EMBL" id="KAK1719428.1"/>
    </source>
</evidence>
<dbReference type="AlphaFoldDB" id="A0AAD8UC84"/>
<comment type="caution">
    <text evidence="2">The sequence shown here is derived from an EMBL/GenBank/DDBJ whole genome shotgun (WGS) entry which is preliminary data.</text>
</comment>
<gene>
    <name evidence="2" type="ORF">BDZ83DRAFT_585191</name>
</gene>
<evidence type="ECO:0000313" key="3">
    <source>
        <dbReference type="Proteomes" id="UP001244207"/>
    </source>
</evidence>
<evidence type="ECO:0000256" key="1">
    <source>
        <dbReference type="SAM" id="MobiDB-lite"/>
    </source>
</evidence>
<dbReference type="PANTHER" id="PTHR37315:SF1">
    <property type="entry name" value="UPF0311 PROTEIN BLR7842"/>
    <property type="match status" value="1"/>
</dbReference>
<protein>
    <submittedName>
        <fullName evidence="2">Uncharacterized protein</fullName>
    </submittedName>
</protein>
<dbReference type="InterPro" id="IPR020915">
    <property type="entry name" value="UPF0311"/>
</dbReference>
<dbReference type="Gene3D" id="2.40.160.20">
    <property type="match status" value="1"/>
</dbReference>
<accession>A0AAD8UC84</accession>
<name>A0AAD8UC84_GLOAC</name>
<dbReference type="Pfam" id="PF11578">
    <property type="entry name" value="DUF3237"/>
    <property type="match status" value="1"/>
</dbReference>
<reference evidence="2" key="1">
    <citation type="submission" date="2021-12" db="EMBL/GenBank/DDBJ databases">
        <title>Comparative genomics, transcriptomics and evolutionary studies reveal genomic signatures of adaptation to plant cell wall in hemibiotrophic fungi.</title>
        <authorList>
            <consortium name="DOE Joint Genome Institute"/>
            <person name="Baroncelli R."/>
            <person name="Diaz J.F."/>
            <person name="Benocci T."/>
            <person name="Peng M."/>
            <person name="Battaglia E."/>
            <person name="Haridas S."/>
            <person name="Andreopoulos W."/>
            <person name="Labutti K."/>
            <person name="Pangilinan J."/>
            <person name="Floch G.L."/>
            <person name="Makela M.R."/>
            <person name="Henrissat B."/>
            <person name="Grigoriev I.V."/>
            <person name="Crouch J.A."/>
            <person name="De Vries R.P."/>
            <person name="Sukno S.A."/>
            <person name="Thon M.R."/>
        </authorList>
    </citation>
    <scope>NUCLEOTIDE SEQUENCE</scope>
    <source>
        <strain evidence="2">CBS 112980</strain>
    </source>
</reference>
<dbReference type="RefSeq" id="XP_060361512.1">
    <property type="nucleotide sequence ID" value="XM_060505828.1"/>
</dbReference>
<dbReference type="GeneID" id="85389727"/>
<dbReference type="Proteomes" id="UP001244207">
    <property type="component" value="Unassembled WGS sequence"/>
</dbReference>
<proteinExistence type="predicted"/>
<dbReference type="PANTHER" id="PTHR37315">
    <property type="entry name" value="UPF0311 PROTEIN BLR7842"/>
    <property type="match status" value="1"/>
</dbReference>
<keyword evidence="3" id="KW-1185">Reference proteome</keyword>
<sequence length="194" mass="21196">MAPARSSDHAPSPGNAFSPSGVAVPPMRMPHLDFIYRIVCDMDPNVSEIANVDNTGVTRLVLPILSGSVKGPRITGKIVERSGADWAERISPDKVFSRLHAMYTLQTNDGIFILVNAQGIFRTGPGQTEKSPRSTISQDDVEYFTHIRFEAPGGSPYDWMNAVVALGVMTMFEGRPIIDCYRLTNFPGVAAEKL</sequence>
<organism evidence="2 3">
    <name type="scientific">Glomerella acutata</name>
    <name type="common">Colletotrichum acutatum</name>
    <dbReference type="NCBI Taxonomy" id="27357"/>
    <lineage>
        <taxon>Eukaryota</taxon>
        <taxon>Fungi</taxon>
        <taxon>Dikarya</taxon>
        <taxon>Ascomycota</taxon>
        <taxon>Pezizomycotina</taxon>
        <taxon>Sordariomycetes</taxon>
        <taxon>Hypocreomycetidae</taxon>
        <taxon>Glomerellales</taxon>
        <taxon>Glomerellaceae</taxon>
        <taxon>Colletotrichum</taxon>
        <taxon>Colletotrichum acutatum species complex</taxon>
    </lineage>
</organism>
<feature type="region of interest" description="Disordered" evidence="1">
    <location>
        <begin position="1"/>
        <end position="22"/>
    </location>
</feature>